<protein>
    <recommendedName>
        <fullName evidence="2">Bleomycin resistance protein</fullName>
    </recommendedName>
</protein>
<evidence type="ECO:0000256" key="2">
    <source>
        <dbReference type="ARBA" id="ARBA00021572"/>
    </source>
</evidence>
<evidence type="ECO:0000313" key="6">
    <source>
        <dbReference type="Proteomes" id="UP001399917"/>
    </source>
</evidence>
<dbReference type="InterPro" id="IPR037523">
    <property type="entry name" value="VOC_core"/>
</dbReference>
<name>A0ABP7JUC2_9RHOB</name>
<accession>A0ABP7JUC2</accession>
<dbReference type="PROSITE" id="PS51819">
    <property type="entry name" value="VOC"/>
    <property type="match status" value="1"/>
</dbReference>
<sequence length="144" mass="16361">MRPALIPEFAVTDWRASRAFYCDLIGFSVDYERPEDGFSMLQLGSARLMIDQIGVGRTFGDGHLPDAYPFGRGLNVQIEVPDVDVILARLESAGRDLYLPLEDRWYRNDETELGNRQFVVADPDGYLLRLFQHIGVRPADAWTP</sequence>
<comment type="similarity">
    <text evidence="1">Belongs to the bleomycin resistance protein family.</text>
</comment>
<dbReference type="EMBL" id="BAABDF010000001">
    <property type="protein sequence ID" value="GAA3854869.1"/>
    <property type="molecule type" value="Genomic_DNA"/>
</dbReference>
<gene>
    <name evidence="5" type="ORF">GCM10022404_02690</name>
</gene>
<dbReference type="InterPro" id="IPR004360">
    <property type="entry name" value="Glyas_Fos-R_dOase_dom"/>
</dbReference>
<dbReference type="SUPFAM" id="SSF54593">
    <property type="entry name" value="Glyoxalase/Bleomycin resistance protein/Dihydroxybiphenyl dioxygenase"/>
    <property type="match status" value="1"/>
</dbReference>
<reference evidence="6" key="1">
    <citation type="journal article" date="2019" name="Int. J. Syst. Evol. Microbiol.">
        <title>The Global Catalogue of Microorganisms (GCM) 10K type strain sequencing project: providing services to taxonomists for standard genome sequencing and annotation.</title>
        <authorList>
            <consortium name="The Broad Institute Genomics Platform"/>
            <consortium name="The Broad Institute Genome Sequencing Center for Infectious Disease"/>
            <person name="Wu L."/>
            <person name="Ma J."/>
        </authorList>
    </citation>
    <scope>NUCLEOTIDE SEQUENCE [LARGE SCALE GENOMIC DNA]</scope>
    <source>
        <strain evidence="6">JCM 17190</strain>
    </source>
</reference>
<dbReference type="Proteomes" id="UP001399917">
    <property type="component" value="Unassembled WGS sequence"/>
</dbReference>
<comment type="caution">
    <text evidence="5">The sequence shown here is derived from an EMBL/GenBank/DDBJ whole genome shotgun (WGS) entry which is preliminary data.</text>
</comment>
<feature type="domain" description="VOC" evidence="4">
    <location>
        <begin position="2"/>
        <end position="133"/>
    </location>
</feature>
<evidence type="ECO:0000313" key="5">
    <source>
        <dbReference type="EMBL" id="GAA3854869.1"/>
    </source>
</evidence>
<dbReference type="Gene3D" id="3.10.180.10">
    <property type="entry name" value="2,3-Dihydroxybiphenyl 1,2-Dioxygenase, domain 1"/>
    <property type="match status" value="1"/>
</dbReference>
<dbReference type="RefSeq" id="WP_344842404.1">
    <property type="nucleotide sequence ID" value="NZ_BAABDF010000001.1"/>
</dbReference>
<dbReference type="CDD" id="cd08349">
    <property type="entry name" value="BLMA_like"/>
    <property type="match status" value="1"/>
</dbReference>
<keyword evidence="6" id="KW-1185">Reference proteome</keyword>
<dbReference type="InterPro" id="IPR029068">
    <property type="entry name" value="Glyas_Bleomycin-R_OHBP_Dase"/>
</dbReference>
<dbReference type="Pfam" id="PF00903">
    <property type="entry name" value="Glyoxalase"/>
    <property type="match status" value="1"/>
</dbReference>
<proteinExistence type="inferred from homology"/>
<evidence type="ECO:0000259" key="4">
    <source>
        <dbReference type="PROSITE" id="PS51819"/>
    </source>
</evidence>
<dbReference type="InterPro" id="IPR000335">
    <property type="entry name" value="Bleomycin-R"/>
</dbReference>
<keyword evidence="3" id="KW-0046">Antibiotic resistance</keyword>
<evidence type="ECO:0000256" key="3">
    <source>
        <dbReference type="ARBA" id="ARBA00023251"/>
    </source>
</evidence>
<organism evidence="5 6">
    <name type="scientific">Celeribacter arenosi</name>
    <dbReference type="NCBI Taxonomy" id="792649"/>
    <lineage>
        <taxon>Bacteria</taxon>
        <taxon>Pseudomonadati</taxon>
        <taxon>Pseudomonadota</taxon>
        <taxon>Alphaproteobacteria</taxon>
        <taxon>Rhodobacterales</taxon>
        <taxon>Roseobacteraceae</taxon>
        <taxon>Celeribacter</taxon>
    </lineage>
</organism>
<evidence type="ECO:0000256" key="1">
    <source>
        <dbReference type="ARBA" id="ARBA00011051"/>
    </source>
</evidence>